<evidence type="ECO:0000256" key="3">
    <source>
        <dbReference type="ARBA" id="ARBA00022692"/>
    </source>
</evidence>
<dbReference type="EMBL" id="CP035758">
    <property type="protein sequence ID" value="QBD80176.1"/>
    <property type="molecule type" value="Genomic_DNA"/>
</dbReference>
<dbReference type="PANTHER" id="PTHR43507">
    <property type="entry name" value="NADH-UBIQUINONE OXIDOREDUCTASE CHAIN 4"/>
    <property type="match status" value="1"/>
</dbReference>
<evidence type="ECO:0000256" key="2">
    <source>
        <dbReference type="ARBA" id="ARBA00009025"/>
    </source>
</evidence>
<sequence length="509" mass="55043">MFPILSVVTFLPLLGAIIVLFLPRESFGAIRWTALVLSLLELLLSLGLLLVYSQSTVSATFLGTFHYNENLAWIPGLGINYSLGVDGISVLLVVLTTLLTTVCIAASFRIEQKVKNYMAFMLLFECGMIGVFLATNLFLFYIFWELMLIPAYFLVGTWGGQRRIYAAFKFVLYTSVGSLLMLAGIIALGYYHQVAAGGSYTLDLAALLNTKLNSGIQLWLLLAFAAAFAVKVPFVPFHSWLPDAYSEAPAPVTALLAGAMAKTGAYGFLRFCLPLFPDAIQTLAPLFRILAVIGILYCAVLALTQTDIKRLLAYSSISHLGVIMLGMFAFNPQGIEGSVLQMVNHGITIAALFLIAGYFEARTGTRKLTDFGGLATRVPVLATVALIAALSSLGLPGLNSFAGEFLALLGTFRSSAVFGILGTIVVVPAAWYMLRFFQGITEGPRQQQGVVATLIRKGTLSDIHLGEFVTLLPLLVLIFFIGLLPSTLTFILEPSVVNTLQILGNAFVK</sequence>
<feature type="transmembrane region" description="Helical" evidence="7">
    <location>
        <begin position="283"/>
        <end position="304"/>
    </location>
</feature>
<dbReference type="InterPro" id="IPR010227">
    <property type="entry name" value="NADH_Q_OxRdtase_chainM/4"/>
</dbReference>
<feature type="domain" description="NADH:quinone oxidoreductase/Mrp antiporter transmembrane" evidence="8">
    <location>
        <begin position="134"/>
        <end position="422"/>
    </location>
</feature>
<dbReference type="InterPro" id="IPR001750">
    <property type="entry name" value="ND/Mrp_TM"/>
</dbReference>
<evidence type="ECO:0000313" key="10">
    <source>
        <dbReference type="Proteomes" id="UP000290365"/>
    </source>
</evidence>
<feature type="transmembrane region" description="Helical" evidence="7">
    <location>
        <begin position="212"/>
        <end position="230"/>
    </location>
</feature>
<feature type="transmembrane region" description="Helical" evidence="7">
    <location>
        <begin position="342"/>
        <end position="359"/>
    </location>
</feature>
<evidence type="ECO:0000256" key="4">
    <source>
        <dbReference type="ARBA" id="ARBA00022989"/>
    </source>
</evidence>
<keyword evidence="10" id="KW-1185">Reference proteome</keyword>
<organism evidence="9 10">
    <name type="scientific">Ktedonosporobacter rubrisoli</name>
    <dbReference type="NCBI Taxonomy" id="2509675"/>
    <lineage>
        <taxon>Bacteria</taxon>
        <taxon>Bacillati</taxon>
        <taxon>Chloroflexota</taxon>
        <taxon>Ktedonobacteria</taxon>
        <taxon>Ktedonobacterales</taxon>
        <taxon>Ktedonosporobacteraceae</taxon>
        <taxon>Ktedonosporobacter</taxon>
    </lineage>
</organism>
<feature type="transmembrane region" description="Helical" evidence="7">
    <location>
        <begin position="311"/>
        <end position="330"/>
    </location>
</feature>
<accession>A0A4P6JYQ1</accession>
<gene>
    <name evidence="9" type="ORF">EPA93_31040</name>
</gene>
<dbReference type="RefSeq" id="WP_129891242.1">
    <property type="nucleotide sequence ID" value="NZ_CP035758.1"/>
</dbReference>
<dbReference type="KEGG" id="kbs:EPA93_31040"/>
<evidence type="ECO:0000259" key="8">
    <source>
        <dbReference type="Pfam" id="PF00361"/>
    </source>
</evidence>
<feature type="transmembrane region" description="Helical" evidence="7">
    <location>
        <begin position="164"/>
        <end position="191"/>
    </location>
</feature>
<name>A0A4P6JYQ1_KTERU</name>
<comment type="similarity">
    <text evidence="2">Belongs to the complex I subunit 4 family.</text>
</comment>
<dbReference type="PRINTS" id="PR01437">
    <property type="entry name" value="NUOXDRDTASE4"/>
</dbReference>
<evidence type="ECO:0000256" key="1">
    <source>
        <dbReference type="ARBA" id="ARBA00004127"/>
    </source>
</evidence>
<dbReference type="GO" id="GO:0016020">
    <property type="term" value="C:membrane"/>
    <property type="evidence" value="ECO:0007669"/>
    <property type="project" value="UniProtKB-SubCell"/>
</dbReference>
<dbReference type="GO" id="GO:0042773">
    <property type="term" value="P:ATP synthesis coupled electron transport"/>
    <property type="evidence" value="ECO:0007669"/>
    <property type="project" value="InterPro"/>
</dbReference>
<feature type="transmembrane region" description="Helical" evidence="7">
    <location>
        <begin position="120"/>
        <end position="144"/>
    </location>
</feature>
<evidence type="ECO:0000256" key="6">
    <source>
        <dbReference type="RuleBase" id="RU000320"/>
    </source>
</evidence>
<feature type="transmembrane region" description="Helical" evidence="7">
    <location>
        <begin position="34"/>
        <end position="52"/>
    </location>
</feature>
<feature type="transmembrane region" description="Helical" evidence="7">
    <location>
        <begin position="87"/>
        <end position="108"/>
    </location>
</feature>
<proteinExistence type="inferred from homology"/>
<protein>
    <submittedName>
        <fullName evidence="9">NADH-quinone oxidoreductase subunit M</fullName>
    </submittedName>
</protein>
<reference evidence="9 10" key="1">
    <citation type="submission" date="2019-01" db="EMBL/GenBank/DDBJ databases">
        <title>Ktedonosporobacter rubrisoli SCAWS-G2.</title>
        <authorList>
            <person name="Huang Y."/>
            <person name="Yan B."/>
        </authorList>
    </citation>
    <scope>NUCLEOTIDE SEQUENCE [LARGE SCALE GENOMIC DNA]</scope>
    <source>
        <strain evidence="9 10">SCAWS-G2</strain>
    </source>
</reference>
<comment type="subcellular location">
    <subcellularLocation>
        <location evidence="1">Endomembrane system</location>
        <topology evidence="1">Multi-pass membrane protein</topology>
    </subcellularLocation>
    <subcellularLocation>
        <location evidence="6">Membrane</location>
        <topology evidence="6">Multi-pass membrane protein</topology>
    </subcellularLocation>
</comment>
<dbReference type="Pfam" id="PF00361">
    <property type="entry name" value="Proton_antipo_M"/>
    <property type="match status" value="1"/>
</dbReference>
<dbReference type="GO" id="GO:0008137">
    <property type="term" value="F:NADH dehydrogenase (ubiquinone) activity"/>
    <property type="evidence" value="ECO:0007669"/>
    <property type="project" value="InterPro"/>
</dbReference>
<feature type="transmembrane region" description="Helical" evidence="7">
    <location>
        <begin position="6"/>
        <end position="22"/>
    </location>
</feature>
<keyword evidence="3 6" id="KW-0812">Transmembrane</keyword>
<dbReference type="InterPro" id="IPR003918">
    <property type="entry name" value="NADH_UbQ_OxRdtase"/>
</dbReference>
<dbReference type="GO" id="GO:0015990">
    <property type="term" value="P:electron transport coupled proton transport"/>
    <property type="evidence" value="ECO:0007669"/>
    <property type="project" value="TreeGrafter"/>
</dbReference>
<evidence type="ECO:0000256" key="5">
    <source>
        <dbReference type="ARBA" id="ARBA00023136"/>
    </source>
</evidence>
<dbReference type="GO" id="GO:0003954">
    <property type="term" value="F:NADH dehydrogenase activity"/>
    <property type="evidence" value="ECO:0007669"/>
    <property type="project" value="TreeGrafter"/>
</dbReference>
<keyword evidence="5 7" id="KW-0472">Membrane</keyword>
<feature type="transmembrane region" description="Helical" evidence="7">
    <location>
        <begin position="415"/>
        <end position="434"/>
    </location>
</feature>
<keyword evidence="4 7" id="KW-1133">Transmembrane helix</keyword>
<dbReference type="GO" id="GO:0012505">
    <property type="term" value="C:endomembrane system"/>
    <property type="evidence" value="ECO:0007669"/>
    <property type="project" value="UniProtKB-SubCell"/>
</dbReference>
<dbReference type="OrthoDB" id="9807568at2"/>
<feature type="transmembrane region" description="Helical" evidence="7">
    <location>
        <begin position="371"/>
        <end position="395"/>
    </location>
</feature>
<evidence type="ECO:0000256" key="7">
    <source>
        <dbReference type="SAM" id="Phobius"/>
    </source>
</evidence>
<dbReference type="PANTHER" id="PTHR43507:SF1">
    <property type="entry name" value="NADH-UBIQUINONE OXIDOREDUCTASE CHAIN 4"/>
    <property type="match status" value="1"/>
</dbReference>
<evidence type="ECO:0000313" key="9">
    <source>
        <dbReference type="EMBL" id="QBD80176.1"/>
    </source>
</evidence>
<dbReference type="Proteomes" id="UP000290365">
    <property type="component" value="Chromosome"/>
</dbReference>
<dbReference type="GO" id="GO:0048039">
    <property type="term" value="F:ubiquinone binding"/>
    <property type="evidence" value="ECO:0007669"/>
    <property type="project" value="TreeGrafter"/>
</dbReference>
<dbReference type="NCBIfam" id="TIGR01972">
    <property type="entry name" value="NDH_I_M"/>
    <property type="match status" value="1"/>
</dbReference>
<dbReference type="AlphaFoldDB" id="A0A4P6JYQ1"/>
<feature type="transmembrane region" description="Helical" evidence="7">
    <location>
        <begin position="465"/>
        <end position="484"/>
    </location>
</feature>